<sequence>MSHRYPAIPLDGSSGLGSQFESEVKKHHGNNPNFQYKDKDGAPIGPFAMLSYTPELFGPMMAHGDAILNQSGLSLLSRELAILAVLAVYEIPFVLYAHTRIALKAGLSDAQIALAIKGETPEGLEEGDRVVYVTALGLAKGSGPLDEEVWRTAEATLGKVGTARVAQVVGLYLYVGTFMRLGDVPAPTEGT</sequence>
<accession>A0A8H3F1X2</accession>
<reference evidence="2" key="1">
    <citation type="submission" date="2021-03" db="EMBL/GenBank/DDBJ databases">
        <authorList>
            <person name="Tagirdzhanova G."/>
        </authorList>
    </citation>
    <scope>NUCLEOTIDE SEQUENCE</scope>
</reference>
<dbReference type="GO" id="GO:0051920">
    <property type="term" value="F:peroxiredoxin activity"/>
    <property type="evidence" value="ECO:0007669"/>
    <property type="project" value="InterPro"/>
</dbReference>
<protein>
    <recommendedName>
        <fullName evidence="1">Carboxymuconolactone decarboxylase-like domain-containing protein</fullName>
    </recommendedName>
</protein>
<dbReference type="Pfam" id="PF02627">
    <property type="entry name" value="CMD"/>
    <property type="match status" value="1"/>
</dbReference>
<evidence type="ECO:0000313" key="3">
    <source>
        <dbReference type="Proteomes" id="UP000664521"/>
    </source>
</evidence>
<dbReference type="EMBL" id="CAJPDS010000016">
    <property type="protein sequence ID" value="CAF9915524.1"/>
    <property type="molecule type" value="Genomic_DNA"/>
</dbReference>
<dbReference type="OrthoDB" id="2567457at2759"/>
<dbReference type="Gene3D" id="1.20.1290.10">
    <property type="entry name" value="AhpD-like"/>
    <property type="match status" value="1"/>
</dbReference>
<keyword evidence="3" id="KW-1185">Reference proteome</keyword>
<dbReference type="AlphaFoldDB" id="A0A8H3F1X2"/>
<proteinExistence type="predicted"/>
<feature type="domain" description="Carboxymuconolactone decarboxylase-like" evidence="1">
    <location>
        <begin position="54"/>
        <end position="117"/>
    </location>
</feature>
<organism evidence="2 3">
    <name type="scientific">Heterodermia speciosa</name>
    <dbReference type="NCBI Taxonomy" id="116794"/>
    <lineage>
        <taxon>Eukaryota</taxon>
        <taxon>Fungi</taxon>
        <taxon>Dikarya</taxon>
        <taxon>Ascomycota</taxon>
        <taxon>Pezizomycotina</taxon>
        <taxon>Lecanoromycetes</taxon>
        <taxon>OSLEUM clade</taxon>
        <taxon>Lecanoromycetidae</taxon>
        <taxon>Caliciales</taxon>
        <taxon>Physciaceae</taxon>
        <taxon>Heterodermia</taxon>
    </lineage>
</organism>
<dbReference type="Proteomes" id="UP000664521">
    <property type="component" value="Unassembled WGS sequence"/>
</dbReference>
<dbReference type="InterPro" id="IPR003779">
    <property type="entry name" value="CMD-like"/>
</dbReference>
<gene>
    <name evidence="2" type="ORF">HETSPECPRED_002515</name>
</gene>
<evidence type="ECO:0000259" key="1">
    <source>
        <dbReference type="Pfam" id="PF02627"/>
    </source>
</evidence>
<evidence type="ECO:0000313" key="2">
    <source>
        <dbReference type="EMBL" id="CAF9915524.1"/>
    </source>
</evidence>
<dbReference type="InterPro" id="IPR029032">
    <property type="entry name" value="AhpD-like"/>
</dbReference>
<dbReference type="PANTHER" id="PTHR34846">
    <property type="entry name" value="4-CARBOXYMUCONOLACTONE DECARBOXYLASE FAMILY PROTEIN (AFU_ORTHOLOGUE AFUA_6G11590)"/>
    <property type="match status" value="1"/>
</dbReference>
<name>A0A8H3F1X2_9LECA</name>
<dbReference type="PANTHER" id="PTHR34846:SF11">
    <property type="entry name" value="4-CARBOXYMUCONOLACTONE DECARBOXYLASE FAMILY PROTEIN (AFU_ORTHOLOGUE AFUA_6G11590)"/>
    <property type="match status" value="1"/>
</dbReference>
<dbReference type="SUPFAM" id="SSF69118">
    <property type="entry name" value="AhpD-like"/>
    <property type="match status" value="1"/>
</dbReference>
<comment type="caution">
    <text evidence="2">The sequence shown here is derived from an EMBL/GenBank/DDBJ whole genome shotgun (WGS) entry which is preliminary data.</text>
</comment>